<keyword evidence="6" id="KW-0479">Metal-binding</keyword>
<dbReference type="Gene3D" id="3.40.630.10">
    <property type="entry name" value="Zn peptidases"/>
    <property type="match status" value="1"/>
</dbReference>
<dbReference type="STRING" id="4829.A0A163M6A2"/>
<evidence type="ECO:0000256" key="3">
    <source>
        <dbReference type="ARBA" id="ARBA00022670"/>
    </source>
</evidence>
<sequence>MANNDSVSRRTFDMFDTTPTPTQFKQQQQQQQQYQYALSQQQHQQQQQSPRPTASISGSSSRNSNLYYANNDDWVTSPHPSSSTATATGGGDSSGFDHDLNEDGDYEVSPNSGTMDDELQQQQFESGRIRLMKSHLSFYITRNSMQQLFDKKRRRRESHNAVERRRRDNINERIFELSTLLPERDATKNNKGTILRKSVDHIRMLHEQVTKCQQRIQELENMLGMYRMRGPTGGTGGVGATVGDLNPIPSMMQPVITVTALPTEQSLERSITEKGLIRHLQVLQRISNENDGNRLTGTKGHQLTMDYILMTLRKAGYQPKVQVIGANERRTAFKVNPISGAPSTSNTGISGRIVALDDACGPIDDSLTALSGKQQQQDWIALVKAGRCSSTEMATMVQRYGAKAILFYNPDDNKLSPSKQPIQAHIPAGGLSIKTATQILDMLGDDSSIPVDAKLTLIANSVPVTSFNIIGETKMGNRSNVVMMGAHSDSVREGPGINDDGSGLAAALELAIHLDQTKLVNAVRFCWWTAEEQGVIGSKLYMDALSPQQKESIALYLNADMIASKNYVNYVYEGNESQARSDLKPAPRGSMAIQKAFEQYFDENKQAHQLLGLELVQQRSDAAPFYNAMIPSGGLSTGFSYIKTEKEQEVYGGTQGIAHDRCYHQACDTLDNINSQALLLHTRAYAHLITKYSQSTSSLYT</sequence>
<dbReference type="InterPro" id="IPR003137">
    <property type="entry name" value="PA_domain"/>
</dbReference>
<dbReference type="Gene3D" id="3.50.30.30">
    <property type="match status" value="1"/>
</dbReference>
<dbReference type="Pfam" id="PF02225">
    <property type="entry name" value="PA"/>
    <property type="match status" value="1"/>
</dbReference>
<evidence type="ECO:0000313" key="9">
    <source>
        <dbReference type="EMBL" id="SAM01679.1"/>
    </source>
</evidence>
<dbReference type="OrthoDB" id="10013407at2759"/>
<dbReference type="OMA" id="FDMMASP"/>
<feature type="compositionally biased region" description="Low complexity" evidence="7">
    <location>
        <begin position="76"/>
        <end position="87"/>
    </location>
</feature>
<dbReference type="Gene3D" id="4.10.280.10">
    <property type="entry name" value="Helix-loop-helix DNA-binding domain"/>
    <property type="match status" value="1"/>
</dbReference>
<evidence type="ECO:0000259" key="8">
    <source>
        <dbReference type="PROSITE" id="PS50888"/>
    </source>
</evidence>
<accession>A0A163M6A2</accession>
<evidence type="ECO:0000256" key="6">
    <source>
        <dbReference type="RuleBase" id="RU361240"/>
    </source>
</evidence>
<dbReference type="InterPro" id="IPR046450">
    <property type="entry name" value="PA_dom_sf"/>
</dbReference>
<dbReference type="CDD" id="cd00538">
    <property type="entry name" value="PA"/>
    <property type="match status" value="1"/>
</dbReference>
<comment type="cofactor">
    <cofactor evidence="1">
        <name>Zn(2+)</name>
        <dbReference type="ChEBI" id="CHEBI:29105"/>
    </cofactor>
</comment>
<feature type="domain" description="BHLH" evidence="8">
    <location>
        <begin position="154"/>
        <end position="205"/>
    </location>
</feature>
<evidence type="ECO:0000256" key="4">
    <source>
        <dbReference type="ARBA" id="ARBA00022801"/>
    </source>
</evidence>
<dbReference type="AlphaFoldDB" id="A0A163M6A2"/>
<dbReference type="InParanoid" id="A0A163M6A2"/>
<evidence type="ECO:0000256" key="1">
    <source>
        <dbReference type="ARBA" id="ARBA00001947"/>
    </source>
</evidence>
<gene>
    <name evidence="9" type="primary">ABSGL_07428.1 scaffold 8890</name>
</gene>
<dbReference type="GO" id="GO:0046983">
    <property type="term" value="F:protein dimerization activity"/>
    <property type="evidence" value="ECO:0007669"/>
    <property type="project" value="InterPro"/>
</dbReference>
<dbReference type="InterPro" id="IPR007484">
    <property type="entry name" value="Peptidase_M28"/>
</dbReference>
<dbReference type="GO" id="GO:0008235">
    <property type="term" value="F:metalloexopeptidase activity"/>
    <property type="evidence" value="ECO:0007669"/>
    <property type="project" value="InterPro"/>
</dbReference>
<dbReference type="Pfam" id="PF00010">
    <property type="entry name" value="HLH"/>
    <property type="match status" value="1"/>
</dbReference>
<dbReference type="SUPFAM" id="SSF53187">
    <property type="entry name" value="Zn-dependent exopeptidases"/>
    <property type="match status" value="1"/>
</dbReference>
<evidence type="ECO:0000256" key="7">
    <source>
        <dbReference type="SAM" id="MobiDB-lite"/>
    </source>
</evidence>
<dbReference type="SUPFAM" id="SSF52025">
    <property type="entry name" value="PA domain"/>
    <property type="match status" value="1"/>
</dbReference>
<protein>
    <recommendedName>
        <fullName evidence="6">Peptide hydrolase</fullName>
        <ecNumber evidence="6">3.4.-.-</ecNumber>
    </recommendedName>
</protein>
<reference evidence="9" key="1">
    <citation type="submission" date="2016-04" db="EMBL/GenBank/DDBJ databases">
        <authorList>
            <person name="Evans L.H."/>
            <person name="Alamgir A."/>
            <person name="Owens N."/>
            <person name="Weber N.D."/>
            <person name="Virtaneva K."/>
            <person name="Barbian K."/>
            <person name="Babar A."/>
            <person name="Rosenke K."/>
        </authorList>
    </citation>
    <scope>NUCLEOTIDE SEQUENCE [LARGE SCALE GENOMIC DNA]</scope>
    <source>
        <strain evidence="9">CBS 101.48</strain>
    </source>
</reference>
<comment type="similarity">
    <text evidence="2">Belongs to the peptidase M28 family. M28B subfamily.</text>
</comment>
<keyword evidence="10" id="KW-1185">Reference proteome</keyword>
<evidence type="ECO:0000256" key="5">
    <source>
        <dbReference type="ARBA" id="ARBA00022833"/>
    </source>
</evidence>
<evidence type="ECO:0000313" key="10">
    <source>
        <dbReference type="Proteomes" id="UP000078561"/>
    </source>
</evidence>
<dbReference type="PANTHER" id="PTHR12147:SF26">
    <property type="entry name" value="PEPTIDASE M28 DOMAIN-CONTAINING PROTEIN"/>
    <property type="match status" value="1"/>
</dbReference>
<dbReference type="EC" id="3.4.-.-" evidence="6"/>
<dbReference type="InterPro" id="IPR036638">
    <property type="entry name" value="HLH_DNA-bd_sf"/>
</dbReference>
<proteinExistence type="inferred from homology"/>
<dbReference type="Proteomes" id="UP000078561">
    <property type="component" value="Unassembled WGS sequence"/>
</dbReference>
<dbReference type="SUPFAM" id="SSF47459">
    <property type="entry name" value="HLH, helix-loop-helix DNA-binding domain"/>
    <property type="match status" value="1"/>
</dbReference>
<feature type="region of interest" description="Disordered" evidence="7">
    <location>
        <begin position="1"/>
        <end position="115"/>
    </location>
</feature>
<dbReference type="GO" id="GO:0006508">
    <property type="term" value="P:proteolysis"/>
    <property type="evidence" value="ECO:0007669"/>
    <property type="project" value="UniProtKB-KW"/>
</dbReference>
<keyword evidence="4 6" id="KW-0378">Hydrolase</keyword>
<dbReference type="SMART" id="SM00353">
    <property type="entry name" value="HLH"/>
    <property type="match status" value="1"/>
</dbReference>
<dbReference type="Pfam" id="PF04389">
    <property type="entry name" value="Peptidase_M28"/>
    <property type="match status" value="1"/>
</dbReference>
<dbReference type="PROSITE" id="PS50888">
    <property type="entry name" value="BHLH"/>
    <property type="match status" value="1"/>
</dbReference>
<organism evidence="9">
    <name type="scientific">Absidia glauca</name>
    <name type="common">Pin mould</name>
    <dbReference type="NCBI Taxonomy" id="4829"/>
    <lineage>
        <taxon>Eukaryota</taxon>
        <taxon>Fungi</taxon>
        <taxon>Fungi incertae sedis</taxon>
        <taxon>Mucoromycota</taxon>
        <taxon>Mucoromycotina</taxon>
        <taxon>Mucoromycetes</taxon>
        <taxon>Mucorales</taxon>
        <taxon>Cunninghamellaceae</taxon>
        <taxon>Absidia</taxon>
    </lineage>
</organism>
<dbReference type="EMBL" id="LT553587">
    <property type="protein sequence ID" value="SAM01679.1"/>
    <property type="molecule type" value="Genomic_DNA"/>
</dbReference>
<keyword evidence="5 6" id="KW-0862">Zinc</keyword>
<name>A0A163M6A2_ABSGL</name>
<feature type="compositionally biased region" description="Low complexity" evidence="7">
    <location>
        <begin position="55"/>
        <end position="64"/>
    </location>
</feature>
<dbReference type="PANTHER" id="PTHR12147">
    <property type="entry name" value="METALLOPEPTIDASE M28 FAMILY MEMBER"/>
    <property type="match status" value="1"/>
</dbReference>
<keyword evidence="3 6" id="KW-0645">Protease</keyword>
<dbReference type="InterPro" id="IPR045175">
    <property type="entry name" value="M28_fam"/>
</dbReference>
<dbReference type="GO" id="GO:0046872">
    <property type="term" value="F:metal ion binding"/>
    <property type="evidence" value="ECO:0007669"/>
    <property type="project" value="UniProtKB-KW"/>
</dbReference>
<feature type="compositionally biased region" description="Low complexity" evidence="7">
    <location>
        <begin position="14"/>
        <end position="48"/>
    </location>
</feature>
<evidence type="ECO:0000256" key="2">
    <source>
        <dbReference type="ARBA" id="ARBA00005634"/>
    </source>
</evidence>
<dbReference type="InterPro" id="IPR011598">
    <property type="entry name" value="bHLH_dom"/>
</dbReference>